<name>A0A427Y379_9TREE</name>
<gene>
    <name evidence="1" type="ORF">EHS25_004917</name>
</gene>
<dbReference type="Proteomes" id="UP000279259">
    <property type="component" value="Unassembled WGS sequence"/>
</dbReference>
<comment type="caution">
    <text evidence="1">The sequence shown here is derived from an EMBL/GenBank/DDBJ whole genome shotgun (WGS) entry which is preliminary data.</text>
</comment>
<proteinExistence type="predicted"/>
<dbReference type="AlphaFoldDB" id="A0A427Y379"/>
<protein>
    <submittedName>
        <fullName evidence="1">Uncharacterized protein</fullName>
    </submittedName>
</protein>
<accession>A0A427Y379</accession>
<evidence type="ECO:0000313" key="1">
    <source>
        <dbReference type="EMBL" id="RSH85521.1"/>
    </source>
</evidence>
<keyword evidence="2" id="KW-1185">Reference proteome</keyword>
<sequence length="315" mass="35152">MTYFLLLSSTNSSFRDAHPLHGPLRVLLPGPLVLRAFEAEQAPPLYSYCTRMHYPESRTVPPDFLSAISSAKWAPVDARQLLHGHRLCVRAFYRYARSAAAEVLQVSTKGGSGVPPFFVPGSQEHSQMIAKSDIDKVLAVNNHVFNLQVPIRNEKPLIPTLYCTSLPTDDRRGAAILLNSKITQDGTAASIITRESVSFEDSARYIHAITIANKVADGATTVSQHYTKEGLPSPSVFEWLSRFGNLIEVMLSVNNPIEVPPCDPRVMAIMDPPADYEKLSRDELERLPKQDPELKESRLTWLQPREYTEALPDET</sequence>
<reference evidence="1 2" key="1">
    <citation type="submission" date="2018-11" db="EMBL/GenBank/DDBJ databases">
        <title>Genome sequence of Saitozyma podzolica DSM 27192.</title>
        <authorList>
            <person name="Aliyu H."/>
            <person name="Gorte O."/>
            <person name="Ochsenreither K."/>
        </authorList>
    </citation>
    <scope>NUCLEOTIDE SEQUENCE [LARGE SCALE GENOMIC DNA]</scope>
    <source>
        <strain evidence="1 2">DSM 27192</strain>
    </source>
</reference>
<evidence type="ECO:0000313" key="2">
    <source>
        <dbReference type="Proteomes" id="UP000279259"/>
    </source>
</evidence>
<dbReference type="EMBL" id="RSCD01000020">
    <property type="protein sequence ID" value="RSH85521.1"/>
    <property type="molecule type" value="Genomic_DNA"/>
</dbReference>
<organism evidence="1 2">
    <name type="scientific">Saitozyma podzolica</name>
    <dbReference type="NCBI Taxonomy" id="1890683"/>
    <lineage>
        <taxon>Eukaryota</taxon>
        <taxon>Fungi</taxon>
        <taxon>Dikarya</taxon>
        <taxon>Basidiomycota</taxon>
        <taxon>Agaricomycotina</taxon>
        <taxon>Tremellomycetes</taxon>
        <taxon>Tremellales</taxon>
        <taxon>Trimorphomycetaceae</taxon>
        <taxon>Saitozyma</taxon>
    </lineage>
</organism>